<organism evidence="4 5">
    <name type="scientific">Shewanella litorisediminis</name>
    <dbReference type="NCBI Taxonomy" id="1173586"/>
    <lineage>
        <taxon>Bacteria</taxon>
        <taxon>Pseudomonadati</taxon>
        <taxon>Pseudomonadota</taxon>
        <taxon>Gammaproteobacteria</taxon>
        <taxon>Alteromonadales</taxon>
        <taxon>Shewanellaceae</taxon>
        <taxon>Shewanella</taxon>
    </lineage>
</organism>
<name>A0ABX7G1A4_9GAMM</name>
<dbReference type="Proteomes" id="UP000596252">
    <property type="component" value="Chromosome"/>
</dbReference>
<keyword evidence="5" id="KW-1185">Reference proteome</keyword>
<accession>A0ABX7G1A4</accession>
<keyword evidence="1 2" id="KW-0238">DNA-binding</keyword>
<reference evidence="4 5" key="1">
    <citation type="journal article" date="2012" name="Antonie Van Leeuwenhoek">
        <title>Shewanella litorisediminis sp. nov., a gammaproteobacterium isolated from a tidal flat sediment.</title>
        <authorList>
            <person name="Lee M.H."/>
            <person name="Yoon J.H."/>
        </authorList>
    </citation>
    <scope>NUCLEOTIDE SEQUENCE [LARGE SCALE GENOMIC DNA]</scope>
    <source>
        <strain evidence="4 5">SMK1-12</strain>
    </source>
</reference>
<feature type="domain" description="HTH tetR-type" evidence="3">
    <location>
        <begin position="8"/>
        <end position="68"/>
    </location>
</feature>
<dbReference type="InterPro" id="IPR001647">
    <property type="entry name" value="HTH_TetR"/>
</dbReference>
<dbReference type="Pfam" id="PF00440">
    <property type="entry name" value="TetR_N"/>
    <property type="match status" value="1"/>
</dbReference>
<evidence type="ECO:0000259" key="3">
    <source>
        <dbReference type="PROSITE" id="PS50977"/>
    </source>
</evidence>
<dbReference type="Gene3D" id="1.10.357.10">
    <property type="entry name" value="Tetracycline Repressor, domain 2"/>
    <property type="match status" value="1"/>
</dbReference>
<dbReference type="InterPro" id="IPR023772">
    <property type="entry name" value="DNA-bd_HTH_TetR-type_CS"/>
</dbReference>
<dbReference type="PRINTS" id="PR00455">
    <property type="entry name" value="HTHTETR"/>
</dbReference>
<evidence type="ECO:0000256" key="2">
    <source>
        <dbReference type="PROSITE-ProRule" id="PRU00335"/>
    </source>
</evidence>
<evidence type="ECO:0000313" key="4">
    <source>
        <dbReference type="EMBL" id="QRH01105.1"/>
    </source>
</evidence>
<protein>
    <submittedName>
        <fullName evidence="4">TetR/AcrR family transcriptional regulator</fullName>
    </submittedName>
</protein>
<dbReference type="InterPro" id="IPR050109">
    <property type="entry name" value="HTH-type_TetR-like_transc_reg"/>
</dbReference>
<dbReference type="SUPFAM" id="SSF46689">
    <property type="entry name" value="Homeodomain-like"/>
    <property type="match status" value="1"/>
</dbReference>
<dbReference type="PANTHER" id="PTHR30055">
    <property type="entry name" value="HTH-TYPE TRANSCRIPTIONAL REGULATOR RUTR"/>
    <property type="match status" value="1"/>
</dbReference>
<dbReference type="PROSITE" id="PS01081">
    <property type="entry name" value="HTH_TETR_1"/>
    <property type="match status" value="1"/>
</dbReference>
<dbReference type="PANTHER" id="PTHR30055:SF222">
    <property type="entry name" value="REGULATORY PROTEIN"/>
    <property type="match status" value="1"/>
</dbReference>
<dbReference type="InterPro" id="IPR009057">
    <property type="entry name" value="Homeodomain-like_sf"/>
</dbReference>
<dbReference type="EMBL" id="CP069213">
    <property type="protein sequence ID" value="QRH01105.1"/>
    <property type="molecule type" value="Genomic_DNA"/>
</dbReference>
<sequence length="194" mass="21476">MAIPQKGTDKRYQILTAALGLFNHQGFHGTSTASIAKAAGVATGTLFHHFPSKEALLETLFLTVKQEFADSLAAMAILEGNLEDRARQLWFGAIDWALENPDKQQFFQQFSMSVEIPLSLREQAMQGILGFIGVMIAEGQTSGALVRLPLPLMLENCHGQYLAATRFFLDHPDLGNDAGHREASFRLFWHAMTL</sequence>
<evidence type="ECO:0000313" key="5">
    <source>
        <dbReference type="Proteomes" id="UP000596252"/>
    </source>
</evidence>
<gene>
    <name evidence="4" type="ORF">JQC75_14735</name>
</gene>
<feature type="DNA-binding region" description="H-T-H motif" evidence="2">
    <location>
        <begin position="31"/>
        <end position="50"/>
    </location>
</feature>
<proteinExistence type="predicted"/>
<dbReference type="RefSeq" id="WP_203324797.1">
    <property type="nucleotide sequence ID" value="NZ_CP069213.1"/>
</dbReference>
<evidence type="ECO:0000256" key="1">
    <source>
        <dbReference type="ARBA" id="ARBA00023125"/>
    </source>
</evidence>
<dbReference type="PROSITE" id="PS50977">
    <property type="entry name" value="HTH_TETR_2"/>
    <property type="match status" value="1"/>
</dbReference>